<dbReference type="CDD" id="cd05685">
    <property type="entry name" value="S1_Tex"/>
    <property type="match status" value="1"/>
</dbReference>
<dbReference type="Pfam" id="PF16921">
    <property type="entry name" value="Tex_YqgF"/>
    <property type="match status" value="1"/>
</dbReference>
<dbReference type="InterPro" id="IPR003029">
    <property type="entry name" value="S1_domain"/>
</dbReference>
<dbReference type="EMBL" id="PDPS01000021">
    <property type="protein sequence ID" value="PID58940.1"/>
    <property type="molecule type" value="Genomic_DNA"/>
</dbReference>
<dbReference type="Gene3D" id="1.10.3500.10">
    <property type="entry name" value="Tex N-terminal region-like"/>
    <property type="match status" value="1"/>
</dbReference>
<dbReference type="Pfam" id="PF22706">
    <property type="entry name" value="Tex_central_region"/>
    <property type="match status" value="1"/>
</dbReference>
<dbReference type="SUPFAM" id="SSF158832">
    <property type="entry name" value="Tex N-terminal region-like"/>
    <property type="match status" value="1"/>
</dbReference>
<evidence type="ECO:0000313" key="3">
    <source>
        <dbReference type="Proteomes" id="UP000229740"/>
    </source>
</evidence>
<dbReference type="Gene3D" id="2.40.50.140">
    <property type="entry name" value="Nucleic acid-binding proteins"/>
    <property type="match status" value="1"/>
</dbReference>
<dbReference type="InterPro" id="IPR050437">
    <property type="entry name" value="Ribos_protein_bS1-like"/>
</dbReference>
<dbReference type="PANTHER" id="PTHR10724:SF10">
    <property type="entry name" value="S1 RNA-BINDING DOMAIN-CONTAINING PROTEIN 1"/>
    <property type="match status" value="1"/>
</dbReference>
<dbReference type="PROSITE" id="PS50126">
    <property type="entry name" value="S1"/>
    <property type="match status" value="1"/>
</dbReference>
<dbReference type="GO" id="GO:0006412">
    <property type="term" value="P:translation"/>
    <property type="evidence" value="ECO:0007669"/>
    <property type="project" value="TreeGrafter"/>
</dbReference>
<dbReference type="InterPro" id="IPR044146">
    <property type="entry name" value="S1_Tex"/>
</dbReference>
<name>A0A2G6EA34_9BACT</name>
<comment type="caution">
    <text evidence="2">The sequence shown here is derived from an EMBL/GenBank/DDBJ whole genome shotgun (WGS) entry which is preliminary data.</text>
</comment>
<dbReference type="FunFam" id="1.10.150.310:FF:000001">
    <property type="entry name" value="RNA-binding transcriptional accessory protein"/>
    <property type="match status" value="1"/>
</dbReference>
<dbReference type="Pfam" id="PF12836">
    <property type="entry name" value="HHH_3"/>
    <property type="match status" value="1"/>
</dbReference>
<protein>
    <submittedName>
        <fullName evidence="2">RNA-binding transcriptional accessory protein</fullName>
    </submittedName>
</protein>
<dbReference type="PANTHER" id="PTHR10724">
    <property type="entry name" value="30S RIBOSOMAL PROTEIN S1"/>
    <property type="match status" value="1"/>
</dbReference>
<dbReference type="InterPro" id="IPR018974">
    <property type="entry name" value="Tex-like_N"/>
</dbReference>
<dbReference type="Gene3D" id="1.10.10.650">
    <property type="entry name" value="RuvA domain 2-like"/>
    <property type="match status" value="1"/>
</dbReference>
<dbReference type="InterPro" id="IPR006641">
    <property type="entry name" value="YqgF/RNaseH-like_dom"/>
</dbReference>
<dbReference type="SMART" id="SM00732">
    <property type="entry name" value="YqgFc"/>
    <property type="match status" value="1"/>
</dbReference>
<dbReference type="SMART" id="SM00316">
    <property type="entry name" value="S1"/>
    <property type="match status" value="1"/>
</dbReference>
<dbReference type="InterPro" id="IPR012340">
    <property type="entry name" value="NA-bd_OB-fold"/>
</dbReference>
<dbReference type="InterPro" id="IPR010994">
    <property type="entry name" value="RuvA_2-like"/>
</dbReference>
<dbReference type="InterPro" id="IPR055179">
    <property type="entry name" value="Tex-like_central_region"/>
</dbReference>
<evidence type="ECO:0000259" key="1">
    <source>
        <dbReference type="PROSITE" id="PS50126"/>
    </source>
</evidence>
<dbReference type="Gene3D" id="1.10.150.310">
    <property type="entry name" value="Tex RuvX-like domain-like"/>
    <property type="match status" value="1"/>
</dbReference>
<proteinExistence type="predicted"/>
<dbReference type="InterPro" id="IPR032639">
    <property type="entry name" value="Tex_YqgF"/>
</dbReference>
<feature type="domain" description="S1 motif" evidence="1">
    <location>
        <begin position="636"/>
        <end position="705"/>
    </location>
</feature>
<dbReference type="InterPro" id="IPR037027">
    <property type="entry name" value="YqgF/RNaseH-like_dom_sf"/>
</dbReference>
<organism evidence="2 3">
    <name type="scientific">candidate division KSB3 bacterium</name>
    <dbReference type="NCBI Taxonomy" id="2044937"/>
    <lineage>
        <taxon>Bacteria</taxon>
        <taxon>candidate division KSB3</taxon>
    </lineage>
</organism>
<dbReference type="SUPFAM" id="SSF50249">
    <property type="entry name" value="Nucleic acid-binding proteins"/>
    <property type="match status" value="1"/>
</dbReference>
<dbReference type="SUPFAM" id="SSF47781">
    <property type="entry name" value="RuvA domain 2-like"/>
    <property type="match status" value="2"/>
</dbReference>
<dbReference type="Pfam" id="PF00575">
    <property type="entry name" value="S1"/>
    <property type="match status" value="1"/>
</dbReference>
<dbReference type="InterPro" id="IPR023319">
    <property type="entry name" value="Tex-like_HTH_dom_sf"/>
</dbReference>
<dbReference type="FunFam" id="3.30.420.140:FF:000001">
    <property type="entry name" value="RNA-binding transcriptional accessory protein"/>
    <property type="match status" value="1"/>
</dbReference>
<gene>
    <name evidence="2" type="ORF">CSB45_02775</name>
</gene>
<dbReference type="GO" id="GO:0006139">
    <property type="term" value="P:nucleobase-containing compound metabolic process"/>
    <property type="evidence" value="ECO:0007669"/>
    <property type="project" value="InterPro"/>
</dbReference>
<dbReference type="InterPro" id="IPR041692">
    <property type="entry name" value="HHH_9"/>
</dbReference>
<dbReference type="Proteomes" id="UP000229740">
    <property type="component" value="Unassembled WGS sequence"/>
</dbReference>
<dbReference type="Gene3D" id="3.30.420.140">
    <property type="entry name" value="YqgF/RNase H-like domain"/>
    <property type="match status" value="1"/>
</dbReference>
<dbReference type="GO" id="GO:0003735">
    <property type="term" value="F:structural constituent of ribosome"/>
    <property type="evidence" value="ECO:0007669"/>
    <property type="project" value="TreeGrafter"/>
</dbReference>
<dbReference type="SUPFAM" id="SSF53098">
    <property type="entry name" value="Ribonuclease H-like"/>
    <property type="match status" value="1"/>
</dbReference>
<dbReference type="FunFam" id="2.40.50.140:FF:000051">
    <property type="entry name" value="RNA-binding transcriptional accessory protein"/>
    <property type="match status" value="1"/>
</dbReference>
<dbReference type="GO" id="GO:0003729">
    <property type="term" value="F:mRNA binding"/>
    <property type="evidence" value="ECO:0007669"/>
    <property type="project" value="TreeGrafter"/>
</dbReference>
<reference evidence="2 3" key="1">
    <citation type="submission" date="2017-10" db="EMBL/GenBank/DDBJ databases">
        <title>Novel microbial diversity and functional potential in the marine mammal oral microbiome.</title>
        <authorList>
            <person name="Dudek N.K."/>
            <person name="Sun C.L."/>
            <person name="Burstein D."/>
            <person name="Kantor R.S."/>
            <person name="Aliaga Goltsman D.S."/>
            <person name="Bik E.M."/>
            <person name="Thomas B.C."/>
            <person name="Banfield J.F."/>
            <person name="Relman D.A."/>
        </authorList>
    </citation>
    <scope>NUCLEOTIDE SEQUENCE [LARGE SCALE GENOMIC DNA]</scope>
    <source>
        <strain evidence="2">DOLZORAL124_49_17</strain>
    </source>
</reference>
<dbReference type="AlphaFoldDB" id="A0A2G6EA34"/>
<sequence>MKQTNYAALLAKELTITPQQVEAAAKLLEQGATVPFIARYRKEATASLDEVAIQAIRDRLKQLAELDKRRDAIRTSLEERTLLNKELEQRLENAASMTELEDIYLPYRPKRRTRAAIAREKGLEPLAQELFQQAAAPIDVGRFLDPDKGVITEEDAWNGAKDIIAEWINEDARVRSRQRRLYDTHAQLKSALVKNKQEEAGKFRDYFEWHEALKDAPSHRILAMLRGQRAGVLTVHARPDEEQALADLEQLVLRGHSPARDKVREAAHDAYKRLLAPSLEGECLKAAKERADQEAIAVFARNLRELLLASPLGQKRIMAIDPGFRTGCKLVILDAQGNLRQSTTIYPTLGDKRRNEAADVVRKLCHEHALEALAVGNGTAGRETERFLNELNLGIPVIVVDESGASIYSAGEVARQEFPDCDLTVRGAVSIGRRLQDPLAELVKIDPKSIGVGQYQHDVDQAALKKSLDDVVMSCVNAVGVEVNSASARLLTYVSGLGPQLAHNIVKYREEHGPFLSRNELKNVPRLGARSFEQAAGFLRIRHGTNPLDGSAVHPERYAVVAQMAKDLSATVEELMQNEALRRRIDLKKYVGGDIGLPTLHDILAELEKPGRDPRPKCDVFSFSDAVHELKDLQPGMLLPGIVTNVTNFGAFVDIGVHQDGLVHISRLADRFVKDPNEVVKVRQQVQVRVVDVDMERQRISLSMKKTFDLSTQNVKK</sequence>
<dbReference type="FunFam" id="1.10.10.650:FF:000001">
    <property type="entry name" value="S1 RNA-binding domain 1"/>
    <property type="match status" value="1"/>
</dbReference>
<dbReference type="InterPro" id="IPR023323">
    <property type="entry name" value="Tex-like_dom_sf"/>
</dbReference>
<dbReference type="InterPro" id="IPR012337">
    <property type="entry name" value="RNaseH-like_sf"/>
</dbReference>
<dbReference type="Pfam" id="PF17674">
    <property type="entry name" value="HHH_9"/>
    <property type="match status" value="1"/>
</dbReference>
<accession>A0A2G6EA34</accession>
<evidence type="ECO:0000313" key="2">
    <source>
        <dbReference type="EMBL" id="PID58940.1"/>
    </source>
</evidence>
<dbReference type="Pfam" id="PF09371">
    <property type="entry name" value="Tex_N"/>
    <property type="match status" value="1"/>
</dbReference>
<dbReference type="GO" id="GO:0005737">
    <property type="term" value="C:cytoplasm"/>
    <property type="evidence" value="ECO:0007669"/>
    <property type="project" value="UniProtKB-ARBA"/>
</dbReference>